<dbReference type="STRING" id="1747903.ASR47_101558"/>
<evidence type="ECO:0000259" key="1">
    <source>
        <dbReference type="Pfam" id="PF13579"/>
    </source>
</evidence>
<feature type="domain" description="Glycosyltransferase subfamily 4-like N-terminal" evidence="1">
    <location>
        <begin position="16"/>
        <end position="199"/>
    </location>
</feature>
<sequence>MRLLVVTQYFWPENFRINDLVAELVGRGHQVTVLTGHPNYPAGEFFSDFLAAPENFNQYAGAEVVRVRHTARGKGGVRLMLNYLTFALNASCSGLWKLRGRDFDAIFCYEPSPITVGLPAAALRAVKKAPLAFWVLDLWPETLHAIGVIKSPAVLRAVGKLVSFVYKRCDVILAQSRAFVPNIVKYAGPSARVEYFPSWAESVFDMTEVVPAAEMKRDSSVFTVMFAGNVGDAQDFPAILAAAERLKHNRAIRWVIVGDGRLSGWLAEQVVARGLSDCFILLGRYPVERMASFFKHADALLVSLKDQPIFSMTIPGKLQSYLAAGIPLLAMLNGEGADVVRQANAGLTCNAGDAEGLANAVLAMAEMTPAERASMGNNGLQTSASQFNRAGLITQLEEWLINMQLNQVKSPRRLPQ</sequence>
<dbReference type="PANTHER" id="PTHR12526">
    <property type="entry name" value="GLYCOSYLTRANSFERASE"/>
    <property type="match status" value="1"/>
</dbReference>
<keyword evidence="2" id="KW-0808">Transferase</keyword>
<dbReference type="Pfam" id="PF13579">
    <property type="entry name" value="Glyco_trans_4_4"/>
    <property type="match status" value="1"/>
</dbReference>
<dbReference type="Pfam" id="PF13692">
    <property type="entry name" value="Glyco_trans_1_4"/>
    <property type="match status" value="1"/>
</dbReference>
<dbReference type="RefSeq" id="WP_065307062.1">
    <property type="nucleotide sequence ID" value="NZ_LOCQ01000048.1"/>
</dbReference>
<gene>
    <name evidence="2" type="ORF">ASR47_101558</name>
</gene>
<evidence type="ECO:0000313" key="2">
    <source>
        <dbReference type="EMBL" id="OBV40299.1"/>
    </source>
</evidence>
<dbReference type="AlphaFoldDB" id="A0A1A7C5I1"/>
<reference evidence="2 3" key="1">
    <citation type="submission" date="2016-04" db="EMBL/GenBank/DDBJ databases">
        <title>Draft genome sequence of Janthinobacterium psychrotolerans sp. nov., isolated from freshwater sediments in Denmark.</title>
        <authorList>
            <person name="Gong X."/>
            <person name="Skrivergaard S."/>
            <person name="Korsgaard B.S."/>
            <person name="Schreiber L."/>
            <person name="Marshall I.P."/>
            <person name="Finster K."/>
            <person name="Schramm A."/>
        </authorList>
    </citation>
    <scope>NUCLEOTIDE SEQUENCE [LARGE SCALE GENOMIC DNA]</scope>
    <source>
        <strain evidence="2 3">S3-2</strain>
    </source>
</reference>
<dbReference type="SUPFAM" id="SSF53756">
    <property type="entry name" value="UDP-Glycosyltransferase/glycogen phosphorylase"/>
    <property type="match status" value="1"/>
</dbReference>
<dbReference type="GO" id="GO:0016757">
    <property type="term" value="F:glycosyltransferase activity"/>
    <property type="evidence" value="ECO:0007669"/>
    <property type="project" value="UniProtKB-ARBA"/>
</dbReference>
<dbReference type="PANTHER" id="PTHR12526:SF609">
    <property type="entry name" value="LIPOPOLYSACCHARIDE BIOSYNTHESIS PROTEIN"/>
    <property type="match status" value="1"/>
</dbReference>
<name>A0A1A7C5I1_9BURK</name>
<evidence type="ECO:0000313" key="3">
    <source>
        <dbReference type="Proteomes" id="UP000092713"/>
    </source>
</evidence>
<dbReference type="InterPro" id="IPR028098">
    <property type="entry name" value="Glyco_trans_4-like_N"/>
</dbReference>
<dbReference type="OrthoDB" id="9787293at2"/>
<dbReference type="EMBL" id="LOCQ01000048">
    <property type="protein sequence ID" value="OBV40299.1"/>
    <property type="molecule type" value="Genomic_DNA"/>
</dbReference>
<protein>
    <submittedName>
        <fullName evidence="2">Glycosyltransferase involved in cell wall bisynthesis</fullName>
    </submittedName>
</protein>
<dbReference type="Gene3D" id="3.40.50.2000">
    <property type="entry name" value="Glycogen Phosphorylase B"/>
    <property type="match status" value="2"/>
</dbReference>
<dbReference type="PATRIC" id="fig|1747903.4.peg.3930"/>
<keyword evidence="3" id="KW-1185">Reference proteome</keyword>
<accession>A0A1A7C5I1</accession>
<dbReference type="Proteomes" id="UP000092713">
    <property type="component" value="Unassembled WGS sequence"/>
</dbReference>
<organism evidence="2 3">
    <name type="scientific">Janthinobacterium psychrotolerans</name>
    <dbReference type="NCBI Taxonomy" id="1747903"/>
    <lineage>
        <taxon>Bacteria</taxon>
        <taxon>Pseudomonadati</taxon>
        <taxon>Pseudomonadota</taxon>
        <taxon>Betaproteobacteria</taxon>
        <taxon>Burkholderiales</taxon>
        <taxon>Oxalobacteraceae</taxon>
        <taxon>Janthinobacterium</taxon>
    </lineage>
</organism>
<proteinExistence type="predicted"/>
<dbReference type="CDD" id="cd03794">
    <property type="entry name" value="GT4_WbuB-like"/>
    <property type="match status" value="1"/>
</dbReference>
<comment type="caution">
    <text evidence="2">The sequence shown here is derived from an EMBL/GenBank/DDBJ whole genome shotgun (WGS) entry which is preliminary data.</text>
</comment>